<organism evidence="1 2">
    <name type="scientific">Oceanobacillus bengalensis</name>
    <dbReference type="NCBI Taxonomy" id="1435466"/>
    <lineage>
        <taxon>Bacteria</taxon>
        <taxon>Bacillati</taxon>
        <taxon>Bacillota</taxon>
        <taxon>Bacilli</taxon>
        <taxon>Bacillales</taxon>
        <taxon>Bacillaceae</taxon>
        <taxon>Oceanobacillus</taxon>
    </lineage>
</organism>
<reference evidence="1 2" key="1">
    <citation type="journal article" date="2015" name="Antonie Van Leeuwenhoek">
        <title>Oceanobacillus bengalensis sp. nov., a bacterium isolated from seawater of the Bay of Bengal.</title>
        <authorList>
            <person name="Yongchang O."/>
            <person name="Xiang W."/>
            <person name="Wang G."/>
        </authorList>
    </citation>
    <scope>NUCLEOTIDE SEQUENCE [LARGE SCALE GENOMIC DNA]</scope>
    <source>
        <strain evidence="1 2">MCCC 1K00260</strain>
    </source>
</reference>
<dbReference type="EMBL" id="RBZO01000045">
    <property type="protein sequence ID" value="RKQ12312.1"/>
    <property type="molecule type" value="Genomic_DNA"/>
</dbReference>
<dbReference type="RefSeq" id="WP_121134462.1">
    <property type="nucleotide sequence ID" value="NZ_RBZO01000045.1"/>
</dbReference>
<proteinExistence type="predicted"/>
<evidence type="ECO:0000313" key="1">
    <source>
        <dbReference type="EMBL" id="RKQ12312.1"/>
    </source>
</evidence>
<gene>
    <name evidence="1" type="ORF">D8M05_18515</name>
</gene>
<dbReference type="OrthoDB" id="1927593at2"/>
<dbReference type="Proteomes" id="UP000281813">
    <property type="component" value="Unassembled WGS sequence"/>
</dbReference>
<dbReference type="AlphaFoldDB" id="A0A494YRU3"/>
<sequence length="174" mass="19917">MGVYAYIIYALDHNIQIQRQLYQPIVPLAHPTAVMLDSAATQLVNNRQVQAFSQSLFLNGGMFSHLSREDRIRTLSALDNLSLDLYLLPSPFQNNAGLIKFVVDALNRFAMFGYYSEWPAYGTTRLNQPNNRKLEYFPLTWQKIGYPGVSFGYRAFRGFLFTMDEVEGGNENRS</sequence>
<evidence type="ECO:0000313" key="2">
    <source>
        <dbReference type="Proteomes" id="UP000281813"/>
    </source>
</evidence>
<protein>
    <submittedName>
        <fullName evidence="1">Uncharacterized protein</fullName>
    </submittedName>
</protein>
<accession>A0A494YRU3</accession>
<comment type="caution">
    <text evidence="1">The sequence shown here is derived from an EMBL/GenBank/DDBJ whole genome shotgun (WGS) entry which is preliminary data.</text>
</comment>
<keyword evidence="2" id="KW-1185">Reference proteome</keyword>
<name>A0A494YRU3_9BACI</name>